<evidence type="ECO:0000256" key="5">
    <source>
        <dbReference type="PIRSR" id="PIRSR601019-1"/>
    </source>
</evidence>
<dbReference type="GO" id="GO:0003924">
    <property type="term" value="F:GTPase activity"/>
    <property type="evidence" value="ECO:0007669"/>
    <property type="project" value="InterPro"/>
</dbReference>
<dbReference type="OrthoDB" id="5817230at2759"/>
<dbReference type="GO" id="GO:0005525">
    <property type="term" value="F:GTP binding"/>
    <property type="evidence" value="ECO:0007669"/>
    <property type="project" value="UniProtKB-KW"/>
</dbReference>
<dbReference type="GO" id="GO:0001664">
    <property type="term" value="F:G protein-coupled receptor binding"/>
    <property type="evidence" value="ECO:0007669"/>
    <property type="project" value="TreeGrafter"/>
</dbReference>
<dbReference type="AlphaFoldDB" id="A0A4Q4T0B6"/>
<dbReference type="GO" id="GO:0005737">
    <property type="term" value="C:cytoplasm"/>
    <property type="evidence" value="ECO:0007669"/>
    <property type="project" value="TreeGrafter"/>
</dbReference>
<evidence type="ECO:0000256" key="2">
    <source>
        <dbReference type="ARBA" id="ARBA00022741"/>
    </source>
</evidence>
<feature type="binding site" evidence="5">
    <location>
        <begin position="376"/>
        <end position="382"/>
    </location>
    <ligand>
        <name>GTP</name>
        <dbReference type="ChEBI" id="CHEBI:37565"/>
    </ligand>
</feature>
<dbReference type="PROSITE" id="PS51882">
    <property type="entry name" value="G_ALPHA"/>
    <property type="match status" value="1"/>
</dbReference>
<dbReference type="PANTHER" id="PTHR10218">
    <property type="entry name" value="GTP-BINDING PROTEIN ALPHA SUBUNIT"/>
    <property type="match status" value="1"/>
</dbReference>
<dbReference type="Proteomes" id="UP000293360">
    <property type="component" value="Unassembled WGS sequence"/>
</dbReference>
<dbReference type="PANTHER" id="PTHR10218:SF302">
    <property type="entry name" value="GUANINE NUCLEOTIDE-BINDING PROTEIN ALPHA-5 SUBUNIT"/>
    <property type="match status" value="1"/>
</dbReference>
<reference evidence="8 9" key="1">
    <citation type="submission" date="2018-06" db="EMBL/GenBank/DDBJ databases">
        <title>Complete Genomes of Monosporascus.</title>
        <authorList>
            <person name="Robinson A.J."/>
            <person name="Natvig D.O."/>
        </authorList>
    </citation>
    <scope>NUCLEOTIDE SEQUENCE [LARGE SCALE GENOMIC DNA]</scope>
    <source>
        <strain evidence="8 9">CBS 110550</strain>
    </source>
</reference>
<dbReference type="SMART" id="SM00275">
    <property type="entry name" value="G_alpha"/>
    <property type="match status" value="1"/>
</dbReference>
<dbReference type="InterPro" id="IPR027417">
    <property type="entry name" value="P-loop_NTPase"/>
</dbReference>
<evidence type="ECO:0000256" key="1">
    <source>
        <dbReference type="ARBA" id="ARBA00022723"/>
    </source>
</evidence>
<feature type="binding site" evidence="6">
    <location>
        <position position="253"/>
    </location>
    <ligand>
        <name>Mg(2+)</name>
        <dbReference type="ChEBI" id="CHEBI:18420"/>
    </ligand>
</feature>
<dbReference type="GO" id="GO:0031683">
    <property type="term" value="F:G-protein beta/gamma-subunit complex binding"/>
    <property type="evidence" value="ECO:0007669"/>
    <property type="project" value="InterPro"/>
</dbReference>
<dbReference type="Gene3D" id="1.10.400.10">
    <property type="entry name" value="GI Alpha 1, domain 2-like"/>
    <property type="match status" value="1"/>
</dbReference>
<protein>
    <recommendedName>
        <fullName evidence="10">G domain-containing protein</fullName>
    </recommendedName>
</protein>
<keyword evidence="3 5" id="KW-0342">GTP-binding</keyword>
<dbReference type="FunFam" id="3.40.50.300:FF:000692">
    <property type="entry name" value="Guanine nucleotide-binding protein subunit alpha"/>
    <property type="match status" value="1"/>
</dbReference>
<gene>
    <name evidence="8" type="ORF">DL764_008167</name>
</gene>
<comment type="caution">
    <text evidence="8">The sequence shown here is derived from an EMBL/GenBank/DDBJ whole genome shotgun (WGS) entry which is preliminary data.</text>
</comment>
<evidence type="ECO:0000313" key="8">
    <source>
        <dbReference type="EMBL" id="RYO92178.1"/>
    </source>
</evidence>
<dbReference type="PRINTS" id="PR00318">
    <property type="entry name" value="GPROTEINA"/>
</dbReference>
<evidence type="ECO:0000256" key="3">
    <source>
        <dbReference type="ARBA" id="ARBA00023134"/>
    </source>
</evidence>
<evidence type="ECO:0000256" key="4">
    <source>
        <dbReference type="ARBA" id="ARBA00023224"/>
    </source>
</evidence>
<feature type="binding site" evidence="6">
    <location>
        <position position="382"/>
    </location>
    <ligand>
        <name>Mg(2+)</name>
        <dbReference type="ChEBI" id="CHEBI:18420"/>
    </ligand>
</feature>
<evidence type="ECO:0008006" key="10">
    <source>
        <dbReference type="Google" id="ProtNLM"/>
    </source>
</evidence>
<feature type="region of interest" description="Disordered" evidence="7">
    <location>
        <begin position="90"/>
        <end position="109"/>
    </location>
</feature>
<dbReference type="GO" id="GO:0007188">
    <property type="term" value="P:adenylate cyclase-modulating G protein-coupled receptor signaling pathway"/>
    <property type="evidence" value="ECO:0007669"/>
    <property type="project" value="TreeGrafter"/>
</dbReference>
<evidence type="ECO:0000256" key="7">
    <source>
        <dbReference type="SAM" id="MobiDB-lite"/>
    </source>
</evidence>
<organism evidence="8 9">
    <name type="scientific">Monosporascus ibericus</name>
    <dbReference type="NCBI Taxonomy" id="155417"/>
    <lineage>
        <taxon>Eukaryota</taxon>
        <taxon>Fungi</taxon>
        <taxon>Dikarya</taxon>
        <taxon>Ascomycota</taxon>
        <taxon>Pezizomycotina</taxon>
        <taxon>Sordariomycetes</taxon>
        <taxon>Xylariomycetidae</taxon>
        <taxon>Xylariales</taxon>
        <taxon>Xylariales incertae sedis</taxon>
        <taxon>Monosporascus</taxon>
    </lineage>
</organism>
<name>A0A4Q4T0B6_9PEZI</name>
<dbReference type="InterPro" id="IPR011025">
    <property type="entry name" value="GproteinA_insert"/>
</dbReference>
<keyword evidence="9" id="KW-1185">Reference proteome</keyword>
<dbReference type="InterPro" id="IPR001019">
    <property type="entry name" value="Gprotein_alpha_su"/>
</dbReference>
<dbReference type="GO" id="GO:0046872">
    <property type="term" value="F:metal ion binding"/>
    <property type="evidence" value="ECO:0007669"/>
    <property type="project" value="UniProtKB-KW"/>
</dbReference>
<dbReference type="SUPFAM" id="SSF47895">
    <property type="entry name" value="Transducin (alpha subunit), insertion domain"/>
    <property type="match status" value="1"/>
</dbReference>
<dbReference type="Pfam" id="PF00503">
    <property type="entry name" value="G-alpha"/>
    <property type="match status" value="1"/>
</dbReference>
<dbReference type="SUPFAM" id="SSF52540">
    <property type="entry name" value="P-loop containing nucleoside triphosphate hydrolases"/>
    <property type="match status" value="1"/>
</dbReference>
<dbReference type="GO" id="GO:0005834">
    <property type="term" value="C:heterotrimeric G-protein complex"/>
    <property type="evidence" value="ECO:0007669"/>
    <property type="project" value="TreeGrafter"/>
</dbReference>
<keyword evidence="4" id="KW-0807">Transducer</keyword>
<evidence type="ECO:0000313" key="9">
    <source>
        <dbReference type="Proteomes" id="UP000293360"/>
    </source>
</evidence>
<keyword evidence="6" id="KW-0460">Magnesium</keyword>
<feature type="binding site" evidence="5">
    <location>
        <begin position="249"/>
        <end position="254"/>
    </location>
    <ligand>
        <name>GTP</name>
        <dbReference type="ChEBI" id="CHEBI:37565"/>
    </ligand>
</feature>
<sequence length="576" mass="64759">MTDYLNLLDRQVNALNLLLQAIQWLAKDCSSSIIGLGDTTSLVSEDTAAISDIFDFDAVILGSRVYQAAERSHLRQAVRAWQNQRSGGISALLPPSPEIDPSPMPTDDAAASFLQRHDGENFGLINYTLNDGSTVVRPGERNTVEDSLSSETYRPTTGAYFLLSEEHTVQANTNESDERSKLIKEPSIKLESLPPKASRNSRFSLRPRTSRLSGWWKGQQSRKSAHLDRASYEPEDIRTNNVVILGISESGKTTLMKALKLAAQGGYSDEERKSYSLEIWHDNTVQPVLDALHVKETAGIAYEKDEILHHESIMKSYDKDPSYALGVSSAIISLWGDSGFRAAYRECQPTGDLGYFVSHIERIDRTDYIPTAEDILRSYARTISIDKYPLKYRDIDYTFFDVGGSRPVRKKWIHAFDDVSTLVFTADATAYARSLHEDLNTNGMVEQLMLFETLVNSHWFAKANIILVFTKMDLLDSCLYQPLVADHFIDFPAGHNGDVDYYMDHVEKRFLDLARQPDTRKRISIVHANLLDVEPSNPAADIFRILERSVPVQGRPLPDPPRVEVSYSVVSEPSPF</sequence>
<accession>A0A4Q4T0B6</accession>
<keyword evidence="1 6" id="KW-0479">Metal-binding</keyword>
<evidence type="ECO:0000256" key="6">
    <source>
        <dbReference type="PIRSR" id="PIRSR601019-2"/>
    </source>
</evidence>
<proteinExistence type="predicted"/>
<keyword evidence="2 5" id="KW-0547">Nucleotide-binding</keyword>
<feature type="compositionally biased region" description="Pro residues" evidence="7">
    <location>
        <begin position="94"/>
        <end position="104"/>
    </location>
</feature>
<dbReference type="Gene3D" id="3.40.50.300">
    <property type="entry name" value="P-loop containing nucleotide triphosphate hydrolases"/>
    <property type="match status" value="1"/>
</dbReference>
<dbReference type="EMBL" id="QJNU01000613">
    <property type="protein sequence ID" value="RYO92178.1"/>
    <property type="molecule type" value="Genomic_DNA"/>
</dbReference>
<dbReference type="STRING" id="155417.A0A4Q4T0B6"/>